<evidence type="ECO:0000256" key="1">
    <source>
        <dbReference type="ARBA" id="ARBA00022741"/>
    </source>
</evidence>
<dbReference type="OrthoDB" id="9784461at2"/>
<organism evidence="7 8">
    <name type="scientific">Turicibacter sanguinis</name>
    <dbReference type="NCBI Taxonomy" id="154288"/>
    <lineage>
        <taxon>Bacteria</taxon>
        <taxon>Bacillati</taxon>
        <taxon>Bacillota</taxon>
        <taxon>Erysipelotrichia</taxon>
        <taxon>Erysipelotrichales</taxon>
        <taxon>Turicibacteraceae</taxon>
        <taxon>Turicibacter</taxon>
    </lineage>
</organism>
<gene>
    <name evidence="7" type="primary">rapZ</name>
    <name evidence="7" type="ORF">GMA92_08875</name>
</gene>
<dbReference type="Pfam" id="PF03668">
    <property type="entry name" value="RapZ-like_N"/>
    <property type="match status" value="1"/>
</dbReference>
<feature type="domain" description="RapZ C-terminal" evidence="6">
    <location>
        <begin position="166"/>
        <end position="284"/>
    </location>
</feature>
<dbReference type="GO" id="GO:0005525">
    <property type="term" value="F:GTP binding"/>
    <property type="evidence" value="ECO:0007669"/>
    <property type="project" value="UniProtKB-UniRule"/>
</dbReference>
<evidence type="ECO:0000259" key="6">
    <source>
        <dbReference type="Pfam" id="PF22740"/>
    </source>
</evidence>
<dbReference type="AlphaFoldDB" id="A0A9X4XDS4"/>
<dbReference type="Pfam" id="PF22740">
    <property type="entry name" value="PapZ_C"/>
    <property type="match status" value="1"/>
</dbReference>
<dbReference type="PANTHER" id="PTHR30448:SF0">
    <property type="entry name" value="RNASE ADAPTER PROTEIN RAPZ"/>
    <property type="match status" value="1"/>
</dbReference>
<dbReference type="InterPro" id="IPR027417">
    <property type="entry name" value="P-loop_NTPase"/>
</dbReference>
<dbReference type="InterPro" id="IPR053930">
    <property type="entry name" value="RapZ-like_N"/>
</dbReference>
<protein>
    <submittedName>
        <fullName evidence="7">RNase adapter RapZ</fullName>
    </submittedName>
</protein>
<dbReference type="Proteomes" id="UP000487649">
    <property type="component" value="Unassembled WGS sequence"/>
</dbReference>
<dbReference type="Gene3D" id="3.40.50.300">
    <property type="entry name" value="P-loop containing nucleotide triphosphate hydrolases"/>
    <property type="match status" value="1"/>
</dbReference>
<comment type="caution">
    <text evidence="7">The sequence shown here is derived from an EMBL/GenBank/DDBJ whole genome shotgun (WGS) entry which is preliminary data.</text>
</comment>
<dbReference type="InterPro" id="IPR053931">
    <property type="entry name" value="RapZ_C"/>
</dbReference>
<keyword evidence="2 4" id="KW-0067">ATP-binding</keyword>
<evidence type="ECO:0000313" key="7">
    <source>
        <dbReference type="EMBL" id="MTK21533.1"/>
    </source>
</evidence>
<feature type="binding site" evidence="4">
    <location>
        <begin position="11"/>
        <end position="18"/>
    </location>
    <ligand>
        <name>ATP</name>
        <dbReference type="ChEBI" id="CHEBI:30616"/>
    </ligand>
</feature>
<evidence type="ECO:0000313" key="8">
    <source>
        <dbReference type="Proteomes" id="UP000487649"/>
    </source>
</evidence>
<name>A0A9X4XDS4_9FIRM</name>
<dbReference type="PANTHER" id="PTHR30448">
    <property type="entry name" value="RNASE ADAPTER PROTEIN RAPZ"/>
    <property type="match status" value="1"/>
</dbReference>
<dbReference type="PIRSF" id="PIRSF005052">
    <property type="entry name" value="P-loopkin"/>
    <property type="match status" value="1"/>
</dbReference>
<feature type="domain" description="RapZ-like N-terminal" evidence="5">
    <location>
        <begin position="4"/>
        <end position="158"/>
    </location>
</feature>
<proteinExistence type="inferred from homology"/>
<evidence type="ECO:0000256" key="4">
    <source>
        <dbReference type="HAMAP-Rule" id="MF_00636"/>
    </source>
</evidence>
<evidence type="ECO:0000256" key="2">
    <source>
        <dbReference type="ARBA" id="ARBA00022840"/>
    </source>
</evidence>
<dbReference type="GeneID" id="60058624"/>
<dbReference type="NCBIfam" id="NF003828">
    <property type="entry name" value="PRK05416.1"/>
    <property type="match status" value="1"/>
</dbReference>
<dbReference type="EMBL" id="WMQE01000018">
    <property type="protein sequence ID" value="MTK21533.1"/>
    <property type="molecule type" value="Genomic_DNA"/>
</dbReference>
<accession>A0A9X4XDS4</accession>
<sequence length="289" mass="32726">MKKINLLIVTGMSGAGKSVVLNSLEDVGYHCIDNFPPILLPKLTDLILGTSEQSVNLAVVIDLRSLDFNSIDEMLYFLQDSHFVNVHVLYLDADDATLVKRYKETRRTHPLSRDTNLLDGIDKERELLKPIRDISDVTIDTTGLAAKDLKQQIITKFGDLDSDYFSVTFMSFGFKHGTPIDTDIMFDVRFLPNPFYIETLRPQTGLDDGVYEYVMSFEETTTFLAKLVDLLQFLIPKYKAEGKSQVIIGIGCTGGQHRSVAIAEYLAHAFENDYKTNSKHRDIHRAHKK</sequence>
<dbReference type="SUPFAM" id="SSF52540">
    <property type="entry name" value="P-loop containing nucleoside triphosphate hydrolases"/>
    <property type="match status" value="1"/>
</dbReference>
<evidence type="ECO:0000256" key="3">
    <source>
        <dbReference type="ARBA" id="ARBA00023134"/>
    </source>
</evidence>
<keyword evidence="1 4" id="KW-0547">Nucleotide-binding</keyword>
<dbReference type="InterPro" id="IPR005337">
    <property type="entry name" value="RapZ-like"/>
</dbReference>
<dbReference type="GO" id="GO:0005524">
    <property type="term" value="F:ATP binding"/>
    <property type="evidence" value="ECO:0007669"/>
    <property type="project" value="UniProtKB-UniRule"/>
</dbReference>
<feature type="binding site" evidence="4">
    <location>
        <begin position="62"/>
        <end position="65"/>
    </location>
    <ligand>
        <name>GTP</name>
        <dbReference type="ChEBI" id="CHEBI:37565"/>
    </ligand>
</feature>
<reference evidence="7 8" key="1">
    <citation type="journal article" date="2019" name="Nat. Med.">
        <title>A library of human gut bacterial isolates paired with longitudinal multiomics data enables mechanistic microbiome research.</title>
        <authorList>
            <person name="Poyet M."/>
            <person name="Groussin M."/>
            <person name="Gibbons S.M."/>
            <person name="Avila-Pacheco J."/>
            <person name="Jiang X."/>
            <person name="Kearney S.M."/>
            <person name="Perrotta A.R."/>
            <person name="Berdy B."/>
            <person name="Zhao S."/>
            <person name="Lieberman T.D."/>
            <person name="Swanson P.K."/>
            <person name="Smith M."/>
            <person name="Roesemann S."/>
            <person name="Alexander J.E."/>
            <person name="Rich S.A."/>
            <person name="Livny J."/>
            <person name="Vlamakis H."/>
            <person name="Clish C."/>
            <person name="Bullock K."/>
            <person name="Deik A."/>
            <person name="Scott J."/>
            <person name="Pierce K.A."/>
            <person name="Xavier R.J."/>
            <person name="Alm E.J."/>
        </authorList>
    </citation>
    <scope>NUCLEOTIDE SEQUENCE [LARGE SCALE GENOMIC DNA]</scope>
    <source>
        <strain evidence="7 8">BIOML-A198</strain>
    </source>
</reference>
<dbReference type="RefSeq" id="WP_006785192.1">
    <property type="nucleotide sequence ID" value="NZ_CABJBH010000009.1"/>
</dbReference>
<evidence type="ECO:0000259" key="5">
    <source>
        <dbReference type="Pfam" id="PF03668"/>
    </source>
</evidence>
<keyword evidence="3 4" id="KW-0342">GTP-binding</keyword>
<dbReference type="HAMAP" id="MF_00636">
    <property type="entry name" value="RapZ_like"/>
    <property type="match status" value="1"/>
</dbReference>